<protein>
    <recommendedName>
        <fullName evidence="1">DUF4261 domain-containing protein</fullName>
    </recommendedName>
</protein>
<feature type="domain" description="DUF4261" evidence="1">
    <location>
        <begin position="169"/>
        <end position="250"/>
    </location>
</feature>
<keyword evidence="3" id="KW-1185">Reference proteome</keyword>
<evidence type="ECO:0000259" key="1">
    <source>
        <dbReference type="Pfam" id="PF14080"/>
    </source>
</evidence>
<dbReference type="AlphaFoldDB" id="A0A2X0WVZ2"/>
<evidence type="ECO:0000313" key="2">
    <source>
        <dbReference type="EMBL" id="SPT70662.1"/>
    </source>
</evidence>
<proteinExistence type="predicted"/>
<dbReference type="EMBL" id="UAPV01000001">
    <property type="protein sequence ID" value="SPT70662.1"/>
    <property type="molecule type" value="Genomic_DNA"/>
</dbReference>
<dbReference type="Proteomes" id="UP000250086">
    <property type="component" value="Unassembled WGS sequence"/>
</dbReference>
<sequence length="260" mass="29192">MPDKDLMLKVLKKHIGSVECFSFDERMAAFAALDYIAAFKDGKCPVQLMLMPCNSFKGQDIDPFIKSQMWDCKDECERILDECKYQIFATDMMSAALEAQDRACLDAAFVMALSELFPSCEAFYFVNCGKLLKADDVQNCKAQGCNGYIHFGVNVRFFNVEGKDDMVVDTVGMSTLLLPDLQYHFHNMDPNLVVNHALNMASYILEHDNPIKSGETIDGIDNGQISQDLQWLCQYEDALIQPARAVIDINMGPYASGARE</sequence>
<organism evidence="2 3">
    <name type="scientific">Anaerobiospirillum thomasii</name>
    <dbReference type="NCBI Taxonomy" id="179995"/>
    <lineage>
        <taxon>Bacteria</taxon>
        <taxon>Pseudomonadati</taxon>
        <taxon>Pseudomonadota</taxon>
        <taxon>Gammaproteobacteria</taxon>
        <taxon>Aeromonadales</taxon>
        <taxon>Succinivibrionaceae</taxon>
        <taxon>Anaerobiospirillum</taxon>
    </lineage>
</organism>
<gene>
    <name evidence="2" type="ORF">NCTC13093_02080</name>
</gene>
<evidence type="ECO:0000313" key="3">
    <source>
        <dbReference type="Proteomes" id="UP000250086"/>
    </source>
</evidence>
<dbReference type="RefSeq" id="WP_113744708.1">
    <property type="nucleotide sequence ID" value="NZ_UAPV01000001.1"/>
</dbReference>
<dbReference type="Pfam" id="PF14080">
    <property type="entry name" value="DUF4261"/>
    <property type="match status" value="1"/>
</dbReference>
<dbReference type="InterPro" id="IPR025357">
    <property type="entry name" value="DUF4261"/>
</dbReference>
<reference evidence="2 3" key="1">
    <citation type="submission" date="2018-06" db="EMBL/GenBank/DDBJ databases">
        <authorList>
            <consortium name="Pathogen Informatics"/>
            <person name="Doyle S."/>
        </authorList>
    </citation>
    <scope>NUCLEOTIDE SEQUENCE [LARGE SCALE GENOMIC DNA]</scope>
    <source>
        <strain evidence="2 3">NCTC13093</strain>
    </source>
</reference>
<name>A0A2X0WVZ2_9GAMM</name>
<accession>A0A2X0WVZ2</accession>